<evidence type="ECO:0000256" key="7">
    <source>
        <dbReference type="ARBA" id="ARBA00023237"/>
    </source>
</evidence>
<dbReference type="GO" id="GO:0015288">
    <property type="term" value="F:porin activity"/>
    <property type="evidence" value="ECO:0007669"/>
    <property type="project" value="TreeGrafter"/>
</dbReference>
<dbReference type="Gene3D" id="1.20.1600.10">
    <property type="entry name" value="Outer membrane efflux proteins (OEP)"/>
    <property type="match status" value="1"/>
</dbReference>
<dbReference type="Proteomes" id="UP000184474">
    <property type="component" value="Unassembled WGS sequence"/>
</dbReference>
<evidence type="ECO:0000256" key="2">
    <source>
        <dbReference type="ARBA" id="ARBA00007613"/>
    </source>
</evidence>
<keyword evidence="4" id="KW-1134">Transmembrane beta strand</keyword>
<keyword evidence="3" id="KW-0813">Transport</keyword>
<keyword evidence="8" id="KW-0732">Signal</keyword>
<keyword evidence="6" id="KW-0472">Membrane</keyword>
<reference evidence="10" key="1">
    <citation type="submission" date="2016-11" db="EMBL/GenBank/DDBJ databases">
        <authorList>
            <person name="Varghese N."/>
            <person name="Submissions S."/>
        </authorList>
    </citation>
    <scope>NUCLEOTIDE SEQUENCE [LARGE SCALE GENOMIC DNA]</scope>
    <source>
        <strain evidence="10">DSM 26134</strain>
    </source>
</reference>
<dbReference type="RefSeq" id="WP_084190329.1">
    <property type="nucleotide sequence ID" value="NZ_FRAA01000001.1"/>
</dbReference>
<organism evidence="9 10">
    <name type="scientific">Reichenbachiella agariperforans</name>
    <dbReference type="NCBI Taxonomy" id="156994"/>
    <lineage>
        <taxon>Bacteria</taxon>
        <taxon>Pseudomonadati</taxon>
        <taxon>Bacteroidota</taxon>
        <taxon>Cytophagia</taxon>
        <taxon>Cytophagales</taxon>
        <taxon>Reichenbachiellaceae</taxon>
        <taxon>Reichenbachiella</taxon>
    </lineage>
</organism>
<evidence type="ECO:0000313" key="10">
    <source>
        <dbReference type="Proteomes" id="UP000184474"/>
    </source>
</evidence>
<dbReference type="Pfam" id="PF02321">
    <property type="entry name" value="OEP"/>
    <property type="match status" value="2"/>
</dbReference>
<comment type="subcellular location">
    <subcellularLocation>
        <location evidence="1">Cell outer membrane</location>
    </subcellularLocation>
</comment>
<evidence type="ECO:0000256" key="4">
    <source>
        <dbReference type="ARBA" id="ARBA00022452"/>
    </source>
</evidence>
<protein>
    <submittedName>
        <fullName evidence="9">Outer membrane protein TolC</fullName>
    </submittedName>
</protein>
<dbReference type="GO" id="GO:0015562">
    <property type="term" value="F:efflux transmembrane transporter activity"/>
    <property type="evidence" value="ECO:0007669"/>
    <property type="project" value="InterPro"/>
</dbReference>
<dbReference type="InterPro" id="IPR051906">
    <property type="entry name" value="TolC-like"/>
</dbReference>
<comment type="similarity">
    <text evidence="2">Belongs to the outer membrane factor (OMF) (TC 1.B.17) family.</text>
</comment>
<keyword evidence="7" id="KW-0998">Cell outer membrane</keyword>
<name>A0A1M6L2B8_REIAG</name>
<dbReference type="AlphaFoldDB" id="A0A1M6L2B8"/>
<feature type="chain" id="PRO_5012974602" evidence="8">
    <location>
        <begin position="25"/>
        <end position="449"/>
    </location>
</feature>
<keyword evidence="10" id="KW-1185">Reference proteome</keyword>
<keyword evidence="5" id="KW-0812">Transmembrane</keyword>
<feature type="signal peptide" evidence="8">
    <location>
        <begin position="1"/>
        <end position="24"/>
    </location>
</feature>
<evidence type="ECO:0000313" key="9">
    <source>
        <dbReference type="EMBL" id="SHJ65371.1"/>
    </source>
</evidence>
<sequence>MNRNKRTSVTLVLMMWLLSTAGYGQEQQTSFSLEEAVNFAILNNQTAKNARLDMEIAERQVDEIVSTGLPQVNANADFTYNYKIQEMVLPANTFDPTADPNATIATEFGIDYTSTFGLSATQMIFDGSFIVGLEAAKTFTELSKKDNIKNNIDVAEAVSKAYFGVLVNRERFELVKSNFARVDSLLNDTRLLYESGMAEKIDVSRVKVQYNNLKVELDNYEAVVHLTESLLKFQMGLPSNATVELTDDIQSINFFDFSLANDFSYDHRIEYAQLNVRQDLNELDIKNVRAQYYPKVDLFASYGRNTGNTEFSGVFTDQWFGAGAVGLRFSMPVFDGMMKRRQVQQKQLAARQITNQFELLQYNIDYEIEQAEANYRKQVENIEAQRENMDLAREVYDVAKIKYEEGVGSNIEVIDADREYKEAQTNFYNAVYEALISKVELQKAYGVLL</sequence>
<evidence type="ECO:0000256" key="3">
    <source>
        <dbReference type="ARBA" id="ARBA00022448"/>
    </source>
</evidence>
<evidence type="ECO:0000256" key="8">
    <source>
        <dbReference type="SAM" id="SignalP"/>
    </source>
</evidence>
<dbReference type="SUPFAM" id="SSF56954">
    <property type="entry name" value="Outer membrane efflux proteins (OEP)"/>
    <property type="match status" value="1"/>
</dbReference>
<gene>
    <name evidence="9" type="ORF">SAMN04488028_101797</name>
</gene>
<evidence type="ECO:0000256" key="5">
    <source>
        <dbReference type="ARBA" id="ARBA00022692"/>
    </source>
</evidence>
<dbReference type="InterPro" id="IPR003423">
    <property type="entry name" value="OMP_efflux"/>
</dbReference>
<dbReference type="STRING" id="156994.SAMN04488028_101797"/>
<proteinExistence type="inferred from homology"/>
<dbReference type="GO" id="GO:0009279">
    <property type="term" value="C:cell outer membrane"/>
    <property type="evidence" value="ECO:0007669"/>
    <property type="project" value="UniProtKB-SubCell"/>
</dbReference>
<accession>A0A1M6L2B8</accession>
<dbReference type="PANTHER" id="PTHR30026:SF20">
    <property type="entry name" value="OUTER MEMBRANE PROTEIN TOLC"/>
    <property type="match status" value="1"/>
</dbReference>
<dbReference type="PANTHER" id="PTHR30026">
    <property type="entry name" value="OUTER MEMBRANE PROTEIN TOLC"/>
    <property type="match status" value="1"/>
</dbReference>
<evidence type="ECO:0000256" key="1">
    <source>
        <dbReference type="ARBA" id="ARBA00004442"/>
    </source>
</evidence>
<evidence type="ECO:0000256" key="6">
    <source>
        <dbReference type="ARBA" id="ARBA00023136"/>
    </source>
</evidence>
<dbReference type="GO" id="GO:1990281">
    <property type="term" value="C:efflux pump complex"/>
    <property type="evidence" value="ECO:0007669"/>
    <property type="project" value="TreeGrafter"/>
</dbReference>
<dbReference type="EMBL" id="FRAA01000001">
    <property type="protein sequence ID" value="SHJ65371.1"/>
    <property type="molecule type" value="Genomic_DNA"/>
</dbReference>